<dbReference type="Proteomes" id="UP000094065">
    <property type="component" value="Unassembled WGS sequence"/>
</dbReference>
<feature type="region of interest" description="Disordered" evidence="2">
    <location>
        <begin position="205"/>
        <end position="287"/>
    </location>
</feature>
<evidence type="ECO:0000256" key="1">
    <source>
        <dbReference type="ARBA" id="ARBA00023121"/>
    </source>
</evidence>
<feature type="domain" description="ACB" evidence="4">
    <location>
        <begin position="7"/>
        <end position="96"/>
    </location>
</feature>
<keyword evidence="3" id="KW-0812">Transmembrane</keyword>
<dbReference type="OrthoDB" id="346910at2759"/>
<dbReference type="PANTHER" id="PTHR23310:SF133">
    <property type="entry name" value="COA BINDING PROTEIN, PUTATIVE (AFU_ORTHOLOGUE AFUA_1G12300)-RELATED"/>
    <property type="match status" value="1"/>
</dbReference>
<dbReference type="EMBL" id="AWGJ01000003">
    <property type="protein sequence ID" value="ODN81667.1"/>
    <property type="molecule type" value="Genomic_DNA"/>
</dbReference>
<reference evidence="5 6" key="1">
    <citation type="submission" date="2016-06" db="EMBL/GenBank/DDBJ databases">
        <title>Evolution of pathogenesis and genome organization in the Tremellales.</title>
        <authorList>
            <person name="Cuomo C."/>
            <person name="Litvintseva A."/>
            <person name="Heitman J."/>
            <person name="Chen Y."/>
            <person name="Sun S."/>
            <person name="Springer D."/>
            <person name="Dromer F."/>
            <person name="Young S."/>
            <person name="Zeng Q."/>
            <person name="Chapman S."/>
            <person name="Gujja S."/>
            <person name="Saif S."/>
            <person name="Birren B."/>
        </authorList>
    </citation>
    <scope>NUCLEOTIDE SEQUENCE [LARGE SCALE GENOMIC DNA]</scope>
    <source>
        <strain evidence="5 6">CBS 6039</strain>
    </source>
</reference>
<dbReference type="STRING" id="1295533.A0A1E3HZH0"/>
<dbReference type="GO" id="GO:0006631">
    <property type="term" value="P:fatty acid metabolic process"/>
    <property type="evidence" value="ECO:0007669"/>
    <property type="project" value="TreeGrafter"/>
</dbReference>
<feature type="compositionally biased region" description="Basic and acidic residues" evidence="2">
    <location>
        <begin position="236"/>
        <end position="247"/>
    </location>
</feature>
<keyword evidence="6" id="KW-1185">Reference proteome</keyword>
<dbReference type="PROSITE" id="PS51228">
    <property type="entry name" value="ACB_2"/>
    <property type="match status" value="1"/>
</dbReference>
<keyword evidence="1" id="KW-0446">Lipid-binding</keyword>
<dbReference type="PANTHER" id="PTHR23310">
    <property type="entry name" value="ACYL-COA-BINDING PROTEIN, ACBP"/>
    <property type="match status" value="1"/>
</dbReference>
<dbReference type="GeneID" id="30153375"/>
<protein>
    <recommendedName>
        <fullName evidence="4">ACB domain-containing protein</fullName>
    </recommendedName>
</protein>
<feature type="compositionally biased region" description="Low complexity" evidence="2">
    <location>
        <begin position="121"/>
        <end position="140"/>
    </location>
</feature>
<feature type="compositionally biased region" description="Pro residues" evidence="2">
    <location>
        <begin position="173"/>
        <end position="183"/>
    </location>
</feature>
<dbReference type="FunFam" id="1.20.80.10:FF:000010">
    <property type="entry name" value="Acyl-CoA-binding domain-containing protein 5"/>
    <property type="match status" value="1"/>
</dbReference>
<feature type="compositionally biased region" description="Low complexity" evidence="2">
    <location>
        <begin position="184"/>
        <end position="193"/>
    </location>
</feature>
<feature type="region of interest" description="Disordered" evidence="2">
    <location>
        <begin position="302"/>
        <end position="332"/>
    </location>
</feature>
<feature type="compositionally biased region" description="Polar residues" evidence="2">
    <location>
        <begin position="156"/>
        <end position="166"/>
    </location>
</feature>
<evidence type="ECO:0000256" key="3">
    <source>
        <dbReference type="SAM" id="Phobius"/>
    </source>
</evidence>
<dbReference type="InterPro" id="IPR000582">
    <property type="entry name" value="Acyl-CoA-binding_protein"/>
</dbReference>
<keyword evidence="3" id="KW-0472">Membrane</keyword>
<sequence length="469" mass="51734">MSIEPNIDNKFHRAVDIVQSLPKGGPIQTTYEEKLWLYSLYKQATEGDIRIPRPGMLDLLGKAKWDSWHKQEGKTKTEAKAHYVEALCKILERNGGEEEVEGFLTELEGMSGLARFRDMAPRPASPASSTSSYHSSQASPPLSPGHSPRAPRDQNQDISLEPSSMDPQGVLLPPDPLLPPPDVAPSFVPPSALTSSHRSLLSLSQEQEAADTYQPLHLPPRPVPYVGSRAQSSRGDPQDSRVVRDLLGESGPGSVQSFRQRQGYDRPVALDPRAGSRLASPSIPPPLPRDYVHTPEMQGSAFASLGLDGTPIYQSQKPPGPGSASTYGPPPPLNISYTLQQIQTSLAALHERLSTLERTQAMILRSDGRKKSWLWWSTEGDDLDQAEAEAERERWGFTTVTRQRQKKKPLSLRVVWFLLKALRRVLVDAGVGAVLIFIVWIMLNGGVKRARVLLGLIKMRARRLITGGL</sequence>
<organism evidence="5 6">
    <name type="scientific">Cryptococcus amylolentus CBS 6039</name>
    <dbReference type="NCBI Taxonomy" id="1295533"/>
    <lineage>
        <taxon>Eukaryota</taxon>
        <taxon>Fungi</taxon>
        <taxon>Dikarya</taxon>
        <taxon>Basidiomycota</taxon>
        <taxon>Agaricomycotina</taxon>
        <taxon>Tremellomycetes</taxon>
        <taxon>Tremellales</taxon>
        <taxon>Cryptococcaceae</taxon>
        <taxon>Cryptococcus</taxon>
    </lineage>
</organism>
<dbReference type="PRINTS" id="PR00689">
    <property type="entry name" value="ACOABINDINGP"/>
</dbReference>
<dbReference type="InterPro" id="IPR014352">
    <property type="entry name" value="FERM/acyl-CoA-bd_prot_sf"/>
</dbReference>
<gene>
    <name evidence="5" type="ORF">L202_02066</name>
</gene>
<evidence type="ECO:0000256" key="2">
    <source>
        <dbReference type="SAM" id="MobiDB-lite"/>
    </source>
</evidence>
<comment type="caution">
    <text evidence="5">The sequence shown here is derived from an EMBL/GenBank/DDBJ whole genome shotgun (WGS) entry which is preliminary data.</text>
</comment>
<dbReference type="RefSeq" id="XP_018995986.1">
    <property type="nucleotide sequence ID" value="XM_019135583.1"/>
</dbReference>
<evidence type="ECO:0000259" key="4">
    <source>
        <dbReference type="PROSITE" id="PS51228"/>
    </source>
</evidence>
<dbReference type="GO" id="GO:0000062">
    <property type="term" value="F:fatty-acyl-CoA binding"/>
    <property type="evidence" value="ECO:0007669"/>
    <property type="project" value="InterPro"/>
</dbReference>
<dbReference type="PROSITE" id="PS00880">
    <property type="entry name" value="ACB_1"/>
    <property type="match status" value="1"/>
</dbReference>
<dbReference type="Pfam" id="PF00887">
    <property type="entry name" value="ACBP"/>
    <property type="match status" value="1"/>
</dbReference>
<dbReference type="InterPro" id="IPR022408">
    <property type="entry name" value="Acyl-CoA-binding_prot_CS"/>
</dbReference>
<proteinExistence type="predicted"/>
<dbReference type="SUPFAM" id="SSF47027">
    <property type="entry name" value="Acyl-CoA binding protein"/>
    <property type="match status" value="1"/>
</dbReference>
<dbReference type="AlphaFoldDB" id="A0A1E3HZH0"/>
<feature type="transmembrane region" description="Helical" evidence="3">
    <location>
        <begin position="425"/>
        <end position="443"/>
    </location>
</feature>
<dbReference type="InterPro" id="IPR035984">
    <property type="entry name" value="Acyl-CoA-binding_sf"/>
</dbReference>
<keyword evidence="3" id="KW-1133">Transmembrane helix</keyword>
<name>A0A1E3HZH0_9TREE</name>
<feature type="region of interest" description="Disordered" evidence="2">
    <location>
        <begin position="118"/>
        <end position="193"/>
    </location>
</feature>
<evidence type="ECO:0000313" key="6">
    <source>
        <dbReference type="Proteomes" id="UP000094065"/>
    </source>
</evidence>
<accession>A0A1E3HZH0</accession>
<dbReference type="Gene3D" id="1.20.80.10">
    <property type="match status" value="1"/>
</dbReference>
<evidence type="ECO:0000313" key="5">
    <source>
        <dbReference type="EMBL" id="ODN81667.1"/>
    </source>
</evidence>